<sequence length="219" mass="24208">MSLIGERAAVVSLGASCQTARHISLNAELLCRRLDPTMQLRTLPFDWVLAPPGAVARWLRGPVRVPPGAGEMRVTQKPFWLRHGIWLWHDRMADAEDFAVLAARLQRRWDRMLALRALPRRLFILSNTQNNLAGVPDQAPQPMDFRLTGQRMQEVVAAVESVFGPAGNSFLFVAYASRVSADAHHTGLPLAILEPDASPHDGDSAQWTAALTRHVAAEV</sequence>
<accession>A0ABS6H3A0</accession>
<gene>
    <name evidence="1" type="ORF">JJQ90_02165</name>
</gene>
<comment type="caution">
    <text evidence="1">The sequence shown here is derived from an EMBL/GenBank/DDBJ whole genome shotgun (WGS) entry which is preliminary data.</text>
</comment>
<dbReference type="Proteomes" id="UP000689967">
    <property type="component" value="Unassembled WGS sequence"/>
</dbReference>
<protein>
    <submittedName>
        <fullName evidence="1">Uncharacterized protein</fullName>
    </submittedName>
</protein>
<reference evidence="1 2" key="1">
    <citation type="submission" date="2021-01" db="EMBL/GenBank/DDBJ databases">
        <title>Roseomonas sp. nov, a bacterium isolated from an oil production mixture in Yumen Oilfield.</title>
        <authorList>
            <person name="Wu D."/>
        </authorList>
    </citation>
    <scope>NUCLEOTIDE SEQUENCE [LARGE SCALE GENOMIC DNA]</scope>
    <source>
        <strain evidence="1 2">ROY-5-3</strain>
    </source>
</reference>
<keyword evidence="2" id="KW-1185">Reference proteome</keyword>
<organism evidence="1 2">
    <name type="scientific">Falsiroseomonas oleicola</name>
    <dbReference type="NCBI Taxonomy" id="2801474"/>
    <lineage>
        <taxon>Bacteria</taxon>
        <taxon>Pseudomonadati</taxon>
        <taxon>Pseudomonadota</taxon>
        <taxon>Alphaproteobacteria</taxon>
        <taxon>Acetobacterales</taxon>
        <taxon>Roseomonadaceae</taxon>
        <taxon>Falsiroseomonas</taxon>
    </lineage>
</organism>
<evidence type="ECO:0000313" key="2">
    <source>
        <dbReference type="Proteomes" id="UP000689967"/>
    </source>
</evidence>
<name>A0ABS6H3A0_9PROT</name>
<proteinExistence type="predicted"/>
<dbReference type="EMBL" id="JAERQM010000001">
    <property type="protein sequence ID" value="MBU8542488.1"/>
    <property type="molecule type" value="Genomic_DNA"/>
</dbReference>
<dbReference type="RefSeq" id="WP_216872807.1">
    <property type="nucleotide sequence ID" value="NZ_JAERQM010000001.1"/>
</dbReference>
<evidence type="ECO:0000313" key="1">
    <source>
        <dbReference type="EMBL" id="MBU8542488.1"/>
    </source>
</evidence>